<accession>A0A3B3V7K2</accession>
<evidence type="ECO:0000313" key="10">
    <source>
        <dbReference type="Ensembl" id="ENSPLAP00000020922.1"/>
    </source>
</evidence>
<keyword evidence="2" id="KW-0812">Transmembrane</keyword>
<dbReference type="InterPro" id="IPR036055">
    <property type="entry name" value="LDL_receptor-like_sf"/>
</dbReference>
<dbReference type="PROSITE" id="PS50068">
    <property type="entry name" value="LDLRA_2"/>
    <property type="match status" value="3"/>
</dbReference>
<evidence type="ECO:0000256" key="5">
    <source>
        <dbReference type="ARBA" id="ARBA00023136"/>
    </source>
</evidence>
<dbReference type="SUPFAM" id="SSF63825">
    <property type="entry name" value="YWTD domain"/>
    <property type="match status" value="1"/>
</dbReference>
<feature type="disulfide bond" evidence="9">
    <location>
        <begin position="53"/>
        <end position="68"/>
    </location>
</feature>
<evidence type="ECO:0000256" key="2">
    <source>
        <dbReference type="ARBA" id="ARBA00022692"/>
    </source>
</evidence>
<feature type="disulfide bond" evidence="9">
    <location>
        <begin position="103"/>
        <end position="118"/>
    </location>
</feature>
<dbReference type="SMART" id="SM00192">
    <property type="entry name" value="LDLa"/>
    <property type="match status" value="3"/>
</dbReference>
<keyword evidence="6 9" id="KW-1015">Disulfide bond</keyword>
<dbReference type="SUPFAM" id="SSF57424">
    <property type="entry name" value="LDL receptor-like module"/>
    <property type="match status" value="3"/>
</dbReference>
<evidence type="ECO:0000256" key="1">
    <source>
        <dbReference type="ARBA" id="ARBA00004167"/>
    </source>
</evidence>
<organism evidence="10 11">
    <name type="scientific">Poecilia latipinna</name>
    <name type="common">sailfin molly</name>
    <dbReference type="NCBI Taxonomy" id="48699"/>
    <lineage>
        <taxon>Eukaryota</taxon>
        <taxon>Metazoa</taxon>
        <taxon>Chordata</taxon>
        <taxon>Craniata</taxon>
        <taxon>Vertebrata</taxon>
        <taxon>Euteleostomi</taxon>
        <taxon>Actinopterygii</taxon>
        <taxon>Neopterygii</taxon>
        <taxon>Teleostei</taxon>
        <taxon>Neoteleostei</taxon>
        <taxon>Acanthomorphata</taxon>
        <taxon>Ovalentaria</taxon>
        <taxon>Atherinomorphae</taxon>
        <taxon>Cyprinodontiformes</taxon>
        <taxon>Poeciliidae</taxon>
        <taxon>Poeciliinae</taxon>
        <taxon>Poecilia</taxon>
    </lineage>
</organism>
<dbReference type="InterPro" id="IPR011042">
    <property type="entry name" value="6-blade_b-propeller_TolB-like"/>
</dbReference>
<comment type="caution">
    <text evidence="9">Lacks conserved residue(s) required for the propagation of feature annotation.</text>
</comment>
<evidence type="ECO:0000313" key="11">
    <source>
        <dbReference type="Proteomes" id="UP000261500"/>
    </source>
</evidence>
<sequence length="290" mass="32372">LCNDGTACVLLSHISILFFVSTLFNVCIKHSLAFVADFVCKDRRSCVPRSLVCDGRSHCYDGSDEADCRSATAPPLESVVLKCRMGSKPCKDGRECVLFSHVCDGEIDCMDRSDEEGCQEMFGHVCFCEHRCADGKRCIPKKFLCDGEPDCLDGTDELNCGKFSVFYTTDDNILRQQTSLLLLQHQLASLLQFCAQAHHGASLNTNCAMDKGIAQMILQLTETPSPFSVAVFSDRMFWSDTKRRTVRSADKKTGKDQMVLLKRPGQPFGLKVGLSDFICTWEKLYCEFCN</sequence>
<feature type="disulfide bond" evidence="9">
    <location>
        <begin position="126"/>
        <end position="138"/>
    </location>
</feature>
<keyword evidence="11" id="KW-1185">Reference proteome</keyword>
<proteinExistence type="predicted"/>
<keyword evidence="7" id="KW-0675">Receptor</keyword>
<feature type="disulfide bond" evidence="9">
    <location>
        <begin position="145"/>
        <end position="160"/>
    </location>
</feature>
<dbReference type="STRING" id="48699.ENSPLAP00000020922"/>
<evidence type="ECO:0000256" key="9">
    <source>
        <dbReference type="PROSITE-ProRule" id="PRU00124"/>
    </source>
</evidence>
<name>A0A3B3V7K2_9TELE</name>
<keyword evidence="8" id="KW-0325">Glycoprotein</keyword>
<dbReference type="InterPro" id="IPR051221">
    <property type="entry name" value="LDLR-related"/>
</dbReference>
<keyword evidence="5" id="KW-0472">Membrane</keyword>
<reference evidence="10" key="2">
    <citation type="submission" date="2025-09" db="UniProtKB">
        <authorList>
            <consortium name="Ensembl"/>
        </authorList>
    </citation>
    <scope>IDENTIFICATION</scope>
</reference>
<dbReference type="GO" id="GO:0005041">
    <property type="term" value="F:low-density lipoprotein particle receptor activity"/>
    <property type="evidence" value="ECO:0007669"/>
    <property type="project" value="TreeGrafter"/>
</dbReference>
<dbReference type="PRINTS" id="PR00261">
    <property type="entry name" value="LDLRECEPTOR"/>
</dbReference>
<keyword evidence="3" id="KW-0677">Repeat</keyword>
<dbReference type="Pfam" id="PF00057">
    <property type="entry name" value="Ldl_recept_a"/>
    <property type="match status" value="3"/>
</dbReference>
<dbReference type="GO" id="GO:0043235">
    <property type="term" value="C:receptor complex"/>
    <property type="evidence" value="ECO:0007669"/>
    <property type="project" value="TreeGrafter"/>
</dbReference>
<evidence type="ECO:0000256" key="3">
    <source>
        <dbReference type="ARBA" id="ARBA00022737"/>
    </source>
</evidence>
<protein>
    <submittedName>
        <fullName evidence="10">Uncharacterized protein</fullName>
    </submittedName>
</protein>
<dbReference type="CDD" id="cd00112">
    <property type="entry name" value="LDLa"/>
    <property type="match status" value="3"/>
</dbReference>
<evidence type="ECO:0000256" key="4">
    <source>
        <dbReference type="ARBA" id="ARBA00022989"/>
    </source>
</evidence>
<evidence type="ECO:0000256" key="8">
    <source>
        <dbReference type="ARBA" id="ARBA00023180"/>
    </source>
</evidence>
<dbReference type="PANTHER" id="PTHR22722">
    <property type="entry name" value="LOW-DENSITY LIPOPROTEIN RECEPTOR-RELATED PROTEIN 2-RELATED"/>
    <property type="match status" value="1"/>
</dbReference>
<dbReference type="InterPro" id="IPR002172">
    <property type="entry name" value="LDrepeatLR_classA_rpt"/>
</dbReference>
<dbReference type="PANTHER" id="PTHR22722:SF5">
    <property type="entry name" value="LOW-DENSITY LIPOPROTEIN RECEPTOR-RELATED PROTEIN 1B"/>
    <property type="match status" value="1"/>
</dbReference>
<evidence type="ECO:0000256" key="6">
    <source>
        <dbReference type="ARBA" id="ARBA00023157"/>
    </source>
</evidence>
<dbReference type="Ensembl" id="ENSPLAT00000012312.1">
    <property type="protein sequence ID" value="ENSPLAP00000020922.1"/>
    <property type="gene ID" value="ENSPLAG00000004260.1"/>
</dbReference>
<dbReference type="Gene3D" id="4.10.400.10">
    <property type="entry name" value="Low-density Lipoprotein Receptor"/>
    <property type="match status" value="3"/>
</dbReference>
<dbReference type="PROSITE" id="PS01209">
    <property type="entry name" value="LDLRA_1"/>
    <property type="match status" value="3"/>
</dbReference>
<dbReference type="Gene3D" id="2.120.10.30">
    <property type="entry name" value="TolB, C-terminal domain"/>
    <property type="match status" value="1"/>
</dbReference>
<dbReference type="Proteomes" id="UP000261500">
    <property type="component" value="Unplaced"/>
</dbReference>
<keyword evidence="4" id="KW-1133">Transmembrane helix</keyword>
<dbReference type="InterPro" id="IPR023415">
    <property type="entry name" value="LDLR_class-A_CS"/>
</dbReference>
<reference evidence="10" key="1">
    <citation type="submission" date="2025-08" db="UniProtKB">
        <authorList>
            <consortium name="Ensembl"/>
        </authorList>
    </citation>
    <scope>IDENTIFICATION</scope>
</reference>
<dbReference type="GO" id="GO:0005886">
    <property type="term" value="C:plasma membrane"/>
    <property type="evidence" value="ECO:0007669"/>
    <property type="project" value="TreeGrafter"/>
</dbReference>
<evidence type="ECO:0000256" key="7">
    <source>
        <dbReference type="ARBA" id="ARBA00023170"/>
    </source>
</evidence>
<comment type="subcellular location">
    <subcellularLocation>
        <location evidence="1">Membrane</location>
        <topology evidence="1">Single-pass membrane protein</topology>
    </subcellularLocation>
</comment>
<dbReference type="GeneTree" id="ENSGT00940000162544"/>
<dbReference type="AlphaFoldDB" id="A0A3B3V7K2"/>